<organism evidence="3 4">
    <name type="scientific">Hericium alpestre</name>
    <dbReference type="NCBI Taxonomy" id="135208"/>
    <lineage>
        <taxon>Eukaryota</taxon>
        <taxon>Fungi</taxon>
        <taxon>Dikarya</taxon>
        <taxon>Basidiomycota</taxon>
        <taxon>Agaricomycotina</taxon>
        <taxon>Agaricomycetes</taxon>
        <taxon>Russulales</taxon>
        <taxon>Hericiaceae</taxon>
        <taxon>Hericium</taxon>
    </lineage>
</organism>
<dbReference type="Proteomes" id="UP000298061">
    <property type="component" value="Unassembled WGS sequence"/>
</dbReference>
<evidence type="ECO:0000256" key="1">
    <source>
        <dbReference type="ARBA" id="ARBA00007768"/>
    </source>
</evidence>
<dbReference type="EMBL" id="SFCI01000035">
    <property type="protein sequence ID" value="TFY83347.1"/>
    <property type="molecule type" value="Genomic_DNA"/>
</dbReference>
<dbReference type="PANTHER" id="PTHR12598:SF0">
    <property type="entry name" value="COPPER HOMEOSTASIS PROTEIN CUTC HOMOLOG"/>
    <property type="match status" value="1"/>
</dbReference>
<reference evidence="3 4" key="1">
    <citation type="submission" date="2019-02" db="EMBL/GenBank/DDBJ databases">
        <title>Genome sequencing of the rare red list fungi Hericium alpestre (H. flagellum).</title>
        <authorList>
            <person name="Buettner E."/>
            <person name="Kellner H."/>
        </authorList>
    </citation>
    <scope>NUCLEOTIDE SEQUENCE [LARGE SCALE GENOMIC DNA]</scope>
    <source>
        <strain evidence="3 4">DSM 108284</strain>
    </source>
</reference>
<keyword evidence="4" id="KW-1185">Reference proteome</keyword>
<dbReference type="Pfam" id="PF03932">
    <property type="entry name" value="CutC"/>
    <property type="match status" value="1"/>
</dbReference>
<name>A0A4Z0AAI1_9AGAM</name>
<dbReference type="Gene3D" id="3.20.20.380">
    <property type="entry name" value="Copper homeostasis (CutC) domain"/>
    <property type="match status" value="1"/>
</dbReference>
<dbReference type="SUPFAM" id="SSF110395">
    <property type="entry name" value="CutC-like"/>
    <property type="match status" value="1"/>
</dbReference>
<dbReference type="PANTHER" id="PTHR12598">
    <property type="entry name" value="COPPER HOMEOSTASIS PROTEIN CUTC"/>
    <property type="match status" value="1"/>
</dbReference>
<comment type="caution">
    <text evidence="3">The sequence shown here is derived from an EMBL/GenBank/DDBJ whole genome shotgun (WGS) entry which is preliminary data.</text>
</comment>
<dbReference type="HAMAP" id="MF_00795">
    <property type="entry name" value="CutC"/>
    <property type="match status" value="1"/>
</dbReference>
<dbReference type="InterPro" id="IPR005627">
    <property type="entry name" value="CutC-like"/>
</dbReference>
<proteinExistence type="inferred from homology"/>
<dbReference type="OrthoDB" id="7392499at2759"/>
<sequence>MHAQGASSASAASAGPRRITAEGAFTIEVCIDSLESAKKFVTIDLPAVCAAEGHAHRLEICANLAVGGGTTPSMGLVRAVKRELPTMPIMVRLLSLIGADALGTNANMQIMIRPRIGDFLYSVDEIAVMREDIRAFKEIGVDGVVLGVLDADGDVDTVQLRALVNEALPLEVTFHRAFDVSRNALKSLDQIRSVPGVTRVLTSGQGKTVSDSIPMLQAILQNARAKGGPIIVAGSGINAKTISDFLWAIGMYHLHELHLSGGAWVEGEMSFRRSHMGMGANGANEWKVWKTNSEEVGYVGDISIEMWDRIIDILEDQGIDW</sequence>
<dbReference type="InterPro" id="IPR036822">
    <property type="entry name" value="CutC-like_dom_sf"/>
</dbReference>
<evidence type="ECO:0000313" key="3">
    <source>
        <dbReference type="EMBL" id="TFY83347.1"/>
    </source>
</evidence>
<accession>A0A4Z0AAI1</accession>
<protein>
    <recommendedName>
        <fullName evidence="2">Copper homeostasis protein cutC homolog</fullName>
    </recommendedName>
</protein>
<comment type="similarity">
    <text evidence="1">Belongs to the CutC family.</text>
</comment>
<dbReference type="STRING" id="135208.A0A4Z0AAI1"/>
<dbReference type="GO" id="GO:0005507">
    <property type="term" value="F:copper ion binding"/>
    <property type="evidence" value="ECO:0007669"/>
    <property type="project" value="TreeGrafter"/>
</dbReference>
<evidence type="ECO:0000256" key="2">
    <source>
        <dbReference type="ARBA" id="ARBA00019014"/>
    </source>
</evidence>
<gene>
    <name evidence="3" type="ORF">EWM64_g666</name>
</gene>
<evidence type="ECO:0000313" key="4">
    <source>
        <dbReference type="Proteomes" id="UP000298061"/>
    </source>
</evidence>
<dbReference type="AlphaFoldDB" id="A0A4Z0AAI1"/>